<evidence type="ECO:0000313" key="2">
    <source>
        <dbReference type="Proteomes" id="UP000054703"/>
    </source>
</evidence>
<dbReference type="InterPro" id="IPR009057">
    <property type="entry name" value="Homeodomain-like_sf"/>
</dbReference>
<evidence type="ECO:0008006" key="3">
    <source>
        <dbReference type="Google" id="ProtNLM"/>
    </source>
</evidence>
<evidence type="ECO:0000313" key="1">
    <source>
        <dbReference type="EMBL" id="KTD57829.1"/>
    </source>
</evidence>
<name>A0A0W0YLS7_9GAMM</name>
<organism evidence="1 2">
    <name type="scientific">Legionella santicrucis</name>
    <dbReference type="NCBI Taxonomy" id="45074"/>
    <lineage>
        <taxon>Bacteria</taxon>
        <taxon>Pseudomonadati</taxon>
        <taxon>Pseudomonadota</taxon>
        <taxon>Gammaproteobacteria</taxon>
        <taxon>Legionellales</taxon>
        <taxon>Legionellaceae</taxon>
        <taxon>Legionella</taxon>
    </lineage>
</organism>
<dbReference type="InterPro" id="IPR047655">
    <property type="entry name" value="Transpos_IS630-like"/>
</dbReference>
<comment type="caution">
    <text evidence="1">The sequence shown here is derived from an EMBL/GenBank/DDBJ whole genome shotgun (WGS) entry which is preliminary data.</text>
</comment>
<reference evidence="1 2" key="1">
    <citation type="submission" date="2015-11" db="EMBL/GenBank/DDBJ databases">
        <title>Genomic analysis of 38 Legionella species identifies large and diverse effector repertoires.</title>
        <authorList>
            <person name="Burstein D."/>
            <person name="Amaro F."/>
            <person name="Zusman T."/>
            <person name="Lifshitz Z."/>
            <person name="Cohen O."/>
            <person name="Gilbert J.A."/>
            <person name="Pupko T."/>
            <person name="Shuman H.A."/>
            <person name="Segal G."/>
        </authorList>
    </citation>
    <scope>NUCLEOTIDE SEQUENCE [LARGE SCALE GENOMIC DNA]</scope>
    <source>
        <strain evidence="1 2">SC-63-C7</strain>
    </source>
</reference>
<dbReference type="RefSeq" id="WP_058514575.1">
    <property type="nucleotide sequence ID" value="NZ_CAAAIH010000086.1"/>
</dbReference>
<sequence length="200" mass="22792">MLLSLEEKAALNRLRLNKNSNVGERAHYVLLSGNGKSVKEIAIQLNRNEHTIRLWLNRYKTEGISGLGTHKKSGRPAKKAVIIESKLEELLNKTPQDYGYQEAGWQISILRHWFEKQGLSACDNTLSKALNKLGFVYKRFSKTLPVNAPSADEKKVRINDIVDEIGKYSTKDIEVLFADESHFSNQPYVSRGWFKCGEKK</sequence>
<keyword evidence="2" id="KW-1185">Reference proteome</keyword>
<dbReference type="EMBL" id="LNYU01000070">
    <property type="protein sequence ID" value="KTD57829.1"/>
    <property type="molecule type" value="Genomic_DNA"/>
</dbReference>
<dbReference type="AlphaFoldDB" id="A0A0W0YLS7"/>
<gene>
    <name evidence="1" type="ORF">Lsan_2493</name>
</gene>
<dbReference type="NCBIfam" id="NF033545">
    <property type="entry name" value="transpos_IS630"/>
    <property type="match status" value="1"/>
</dbReference>
<dbReference type="SUPFAM" id="SSF46689">
    <property type="entry name" value="Homeodomain-like"/>
    <property type="match status" value="1"/>
</dbReference>
<dbReference type="Pfam" id="PF13384">
    <property type="entry name" value="HTH_23"/>
    <property type="match status" value="1"/>
</dbReference>
<accession>A0A0W0YLS7</accession>
<proteinExistence type="predicted"/>
<dbReference type="PATRIC" id="fig|45074.5.peg.2681"/>
<dbReference type="Proteomes" id="UP000054703">
    <property type="component" value="Unassembled WGS sequence"/>
</dbReference>
<protein>
    <recommendedName>
        <fullName evidence="3">Transposase</fullName>
    </recommendedName>
</protein>
<dbReference type="STRING" id="45074.Lsan_2493"/>